<dbReference type="InParanoid" id="A0A5J5EPN9"/>
<accession>A0A5J5EPN9</accession>
<feature type="region of interest" description="Disordered" evidence="2">
    <location>
        <begin position="370"/>
        <end position="393"/>
    </location>
</feature>
<gene>
    <name evidence="4" type="ORF">FN846DRAFT_815684</name>
</gene>
<name>A0A5J5EPN9_9PEZI</name>
<keyword evidence="5" id="KW-1185">Reference proteome</keyword>
<sequence>MADQYEEPLPYHPPSHETHLQRNQGFQIDPNETYLPDEYPEKIESPLVWRGEDIESKGEQWILQLDEDEIGEIDAALKHVRDTGVPFKDINPELFKFGPQLTERLVRLSDSLWNGLGFGLIRGLDPKKYTVEENIIVHVGLSSYFGTKRGYMASKGNDVLAHVRDIKKHFPGQNIVSPAHGRDIQTFHTDLGDVISIYTINSGTKGGSFRLSSSWNVYNTLRQTRPDVLRTLSQPLVFDTLHPELPSYEKPLLHYHDGRVFLQSFRRPFTGFGDVTRSLDLPPVSPEQKFALNELHFTALKECLVLDFQDGDLLVFNNLAMLHARDSYETSTEEEQRYLLKLILRHPAWEVPPAMADQWEALYGDRTNPRQEDFPLTYPTEGDAPNYGWNQNG</sequence>
<organism evidence="4 5">
    <name type="scientific">Sphaerosporella brunnea</name>
    <dbReference type="NCBI Taxonomy" id="1250544"/>
    <lineage>
        <taxon>Eukaryota</taxon>
        <taxon>Fungi</taxon>
        <taxon>Dikarya</taxon>
        <taxon>Ascomycota</taxon>
        <taxon>Pezizomycotina</taxon>
        <taxon>Pezizomycetes</taxon>
        <taxon>Pezizales</taxon>
        <taxon>Pyronemataceae</taxon>
        <taxon>Sphaerosporella</taxon>
    </lineage>
</organism>
<evidence type="ECO:0000256" key="2">
    <source>
        <dbReference type="SAM" id="MobiDB-lite"/>
    </source>
</evidence>
<dbReference type="GO" id="GO:0016491">
    <property type="term" value="F:oxidoreductase activity"/>
    <property type="evidence" value="ECO:0007669"/>
    <property type="project" value="UniProtKB-KW"/>
</dbReference>
<dbReference type="Pfam" id="PF02668">
    <property type="entry name" value="TauD"/>
    <property type="match status" value="1"/>
</dbReference>
<dbReference type="PANTHER" id="PTHR10696">
    <property type="entry name" value="GAMMA-BUTYROBETAINE HYDROXYLASE-RELATED"/>
    <property type="match status" value="1"/>
</dbReference>
<dbReference type="Gene3D" id="3.60.130.10">
    <property type="entry name" value="Clavaminate synthase-like"/>
    <property type="match status" value="1"/>
</dbReference>
<dbReference type="OrthoDB" id="272271at2759"/>
<dbReference type="InterPro" id="IPR003819">
    <property type="entry name" value="TauD/TfdA-like"/>
</dbReference>
<dbReference type="SUPFAM" id="SSF51197">
    <property type="entry name" value="Clavaminate synthase-like"/>
    <property type="match status" value="1"/>
</dbReference>
<dbReference type="InterPro" id="IPR042098">
    <property type="entry name" value="TauD-like_sf"/>
</dbReference>
<dbReference type="InterPro" id="IPR050411">
    <property type="entry name" value="AlphaKG_dependent_hydroxylases"/>
</dbReference>
<proteinExistence type="predicted"/>
<evidence type="ECO:0000313" key="5">
    <source>
        <dbReference type="Proteomes" id="UP000326924"/>
    </source>
</evidence>
<evidence type="ECO:0000259" key="3">
    <source>
        <dbReference type="Pfam" id="PF02668"/>
    </source>
</evidence>
<reference evidence="4 5" key="1">
    <citation type="submission" date="2019-09" db="EMBL/GenBank/DDBJ databases">
        <title>Draft genome of the ectomycorrhizal ascomycete Sphaerosporella brunnea.</title>
        <authorList>
            <consortium name="DOE Joint Genome Institute"/>
            <person name="Benucci G.M."/>
            <person name="Marozzi G."/>
            <person name="Antonielli L."/>
            <person name="Sanchez S."/>
            <person name="Marco P."/>
            <person name="Wang X."/>
            <person name="Falini L.B."/>
            <person name="Barry K."/>
            <person name="Haridas S."/>
            <person name="Lipzen A."/>
            <person name="Labutti K."/>
            <person name="Grigoriev I.V."/>
            <person name="Murat C."/>
            <person name="Martin F."/>
            <person name="Albertini E."/>
            <person name="Donnini D."/>
            <person name="Bonito G."/>
        </authorList>
    </citation>
    <scope>NUCLEOTIDE SEQUENCE [LARGE SCALE GENOMIC DNA]</scope>
    <source>
        <strain evidence="4 5">Sb_GMNB300</strain>
    </source>
</reference>
<evidence type="ECO:0000313" key="4">
    <source>
        <dbReference type="EMBL" id="KAA8899947.1"/>
    </source>
</evidence>
<dbReference type="Proteomes" id="UP000326924">
    <property type="component" value="Unassembled WGS sequence"/>
</dbReference>
<dbReference type="PANTHER" id="PTHR10696:SF54">
    <property type="entry name" value="FAMILY OXIDOREDUCTASE, PUTATIVE (AFU_ORTHOLOGUE AFUA_4G13850)-RELATED"/>
    <property type="match status" value="1"/>
</dbReference>
<protein>
    <recommendedName>
        <fullName evidence="3">TauD/TfdA-like domain-containing protein</fullName>
    </recommendedName>
</protein>
<keyword evidence="1" id="KW-0560">Oxidoreductase</keyword>
<comment type="caution">
    <text evidence="4">The sequence shown here is derived from an EMBL/GenBank/DDBJ whole genome shotgun (WGS) entry which is preliminary data.</text>
</comment>
<evidence type="ECO:0000256" key="1">
    <source>
        <dbReference type="ARBA" id="ARBA00023002"/>
    </source>
</evidence>
<dbReference type="AlphaFoldDB" id="A0A5J5EPN9"/>
<feature type="domain" description="TauD/TfdA-like" evidence="3">
    <location>
        <begin position="101"/>
        <end position="340"/>
    </location>
</feature>
<dbReference type="EMBL" id="VXIS01000161">
    <property type="protein sequence ID" value="KAA8899947.1"/>
    <property type="molecule type" value="Genomic_DNA"/>
</dbReference>